<comment type="caution">
    <text evidence="3">The sequence shown here is derived from an EMBL/GenBank/DDBJ whole genome shotgun (WGS) entry which is preliminary data.</text>
</comment>
<sequence>MRTVSSVCRAALAASILASLASPAFADTGSDGWIKPVFDARYRFEHVDPDNALHDADANTLRTRLGLETRPLAGWSAHVEIDNVSHLGAEDFNSTRNGNTNYAVVADPDGTAFNQAWLKWAGKHGGATAGRQRVNFDNQRFVGGSAWRQNEQTFDGVQLQFSPFDTLTATYLWIDQVNTVFGPSDGRANRSNLATLEGDSHLLNVQYRPSKALSLTAYQYRLDFDNAAVTPTAPLGTLSTVTTGLRAQGAVRAFSYAAEYARQTDHAGNPWDLDSRYALLELGWKAGPVQFKAGEERLGAGSGTGNRAFQTPLATKHAFQGWADLFLTTPADGIRDRYAGLSSALFGGTVQAWVHDFDGDRGPSLGREVDLSYQRPLPWSKKFTGLVKLASYHADDARTVDTDKAWLQLQYTY</sequence>
<dbReference type="Proteomes" id="UP001501083">
    <property type="component" value="Unassembled WGS sequence"/>
</dbReference>
<evidence type="ECO:0000313" key="3">
    <source>
        <dbReference type="EMBL" id="GAA5070078.1"/>
    </source>
</evidence>
<dbReference type="EMBL" id="BAABKY010000001">
    <property type="protein sequence ID" value="GAA5070078.1"/>
    <property type="molecule type" value="Genomic_DNA"/>
</dbReference>
<dbReference type="Pfam" id="PF13372">
    <property type="entry name" value="Alginate_exp"/>
    <property type="match status" value="1"/>
</dbReference>
<keyword evidence="4" id="KW-1185">Reference proteome</keyword>
<proteinExistence type="predicted"/>
<dbReference type="InterPro" id="IPR023614">
    <property type="entry name" value="Porin_dom_sf"/>
</dbReference>
<gene>
    <name evidence="3" type="ORF">GCM10025759_07610</name>
</gene>
<evidence type="ECO:0000256" key="1">
    <source>
        <dbReference type="SAM" id="SignalP"/>
    </source>
</evidence>
<feature type="domain" description="Alginate export" evidence="2">
    <location>
        <begin position="93"/>
        <end position="275"/>
    </location>
</feature>
<dbReference type="Gene3D" id="2.40.160.10">
    <property type="entry name" value="Porin"/>
    <property type="match status" value="1"/>
</dbReference>
<dbReference type="RefSeq" id="WP_158982730.1">
    <property type="nucleotide sequence ID" value="NZ_BAABKY010000001.1"/>
</dbReference>
<evidence type="ECO:0000259" key="2">
    <source>
        <dbReference type="Pfam" id="PF13372"/>
    </source>
</evidence>
<reference evidence="4" key="1">
    <citation type="journal article" date="2019" name="Int. J. Syst. Evol. Microbiol.">
        <title>The Global Catalogue of Microorganisms (GCM) 10K type strain sequencing project: providing services to taxonomists for standard genome sequencing and annotation.</title>
        <authorList>
            <consortium name="The Broad Institute Genomics Platform"/>
            <consortium name="The Broad Institute Genome Sequencing Center for Infectious Disease"/>
            <person name="Wu L."/>
            <person name="Ma J."/>
        </authorList>
    </citation>
    <scope>NUCLEOTIDE SEQUENCE [LARGE SCALE GENOMIC DNA]</scope>
    <source>
        <strain evidence="4">JCM 19212</strain>
    </source>
</reference>
<accession>A0ABP9L5F2</accession>
<feature type="chain" id="PRO_5045786007" evidence="1">
    <location>
        <begin position="27"/>
        <end position="413"/>
    </location>
</feature>
<organism evidence="3 4">
    <name type="scientific">Lysobacter panacisoli</name>
    <dbReference type="NCBI Taxonomy" id="1255263"/>
    <lineage>
        <taxon>Bacteria</taxon>
        <taxon>Pseudomonadati</taxon>
        <taxon>Pseudomonadota</taxon>
        <taxon>Gammaproteobacteria</taxon>
        <taxon>Lysobacterales</taxon>
        <taxon>Lysobacteraceae</taxon>
        <taxon>Lysobacter</taxon>
    </lineage>
</organism>
<keyword evidence="1" id="KW-0732">Signal</keyword>
<dbReference type="InterPro" id="IPR025388">
    <property type="entry name" value="Alginate_export_dom"/>
</dbReference>
<feature type="signal peptide" evidence="1">
    <location>
        <begin position="1"/>
        <end position="26"/>
    </location>
</feature>
<name>A0ABP9L5F2_9GAMM</name>
<protein>
    <submittedName>
        <fullName evidence="3">Alginate export family protein</fullName>
    </submittedName>
</protein>
<evidence type="ECO:0000313" key="4">
    <source>
        <dbReference type="Proteomes" id="UP001501083"/>
    </source>
</evidence>